<feature type="transmembrane region" description="Helical" evidence="5">
    <location>
        <begin position="284"/>
        <end position="300"/>
    </location>
</feature>
<keyword evidence="3 5" id="KW-1133">Transmembrane helix</keyword>
<protein>
    <recommendedName>
        <fullName evidence="6">EXS domain-containing protein</fullName>
    </recommendedName>
</protein>
<evidence type="ECO:0000256" key="1">
    <source>
        <dbReference type="ARBA" id="ARBA00004141"/>
    </source>
</evidence>
<keyword evidence="2 5" id="KW-0812">Transmembrane</keyword>
<evidence type="ECO:0000256" key="4">
    <source>
        <dbReference type="ARBA" id="ARBA00023136"/>
    </source>
</evidence>
<feature type="transmembrane region" description="Helical" evidence="5">
    <location>
        <begin position="368"/>
        <end position="389"/>
    </location>
</feature>
<evidence type="ECO:0000256" key="3">
    <source>
        <dbReference type="ARBA" id="ARBA00022989"/>
    </source>
</evidence>
<evidence type="ECO:0000313" key="7">
    <source>
        <dbReference type="EMBL" id="CAK9435536.1"/>
    </source>
</evidence>
<dbReference type="GeneID" id="92205459"/>
<comment type="subcellular location">
    <subcellularLocation>
        <location evidence="1">Membrane</location>
        <topology evidence="1">Multi-pass membrane protein</topology>
    </subcellularLocation>
</comment>
<evidence type="ECO:0000256" key="2">
    <source>
        <dbReference type="ARBA" id="ARBA00022692"/>
    </source>
</evidence>
<feature type="transmembrane region" description="Helical" evidence="5">
    <location>
        <begin position="333"/>
        <end position="356"/>
    </location>
</feature>
<evidence type="ECO:0000313" key="8">
    <source>
        <dbReference type="Proteomes" id="UP001497383"/>
    </source>
</evidence>
<keyword evidence="4 5" id="KW-0472">Membrane</keyword>
<dbReference type="PANTHER" id="PTHR10783">
    <property type="entry name" value="XENOTROPIC AND POLYTROPIC RETROVIRUS RECEPTOR 1-RELATED"/>
    <property type="match status" value="1"/>
</dbReference>
<dbReference type="RefSeq" id="XP_066827201.1">
    <property type="nucleotide sequence ID" value="XM_066972650.1"/>
</dbReference>
<proteinExistence type="predicted"/>
<reference evidence="7 8" key="1">
    <citation type="submission" date="2024-03" db="EMBL/GenBank/DDBJ databases">
        <authorList>
            <person name="Brejova B."/>
        </authorList>
    </citation>
    <scope>NUCLEOTIDE SEQUENCE [LARGE SCALE GENOMIC DNA]</scope>
    <source>
        <strain evidence="7 8">CBS 14171</strain>
    </source>
</reference>
<accession>A0ABP0ZCY0</accession>
<feature type="transmembrane region" description="Helical" evidence="5">
    <location>
        <begin position="20"/>
        <end position="42"/>
    </location>
</feature>
<organism evidence="7 8">
    <name type="scientific">Lodderomyces beijingensis</name>
    <dbReference type="NCBI Taxonomy" id="1775926"/>
    <lineage>
        <taxon>Eukaryota</taxon>
        <taxon>Fungi</taxon>
        <taxon>Dikarya</taxon>
        <taxon>Ascomycota</taxon>
        <taxon>Saccharomycotina</taxon>
        <taxon>Pichiomycetes</taxon>
        <taxon>Debaryomycetaceae</taxon>
        <taxon>Candida/Lodderomyces clade</taxon>
        <taxon>Lodderomyces</taxon>
    </lineage>
</organism>
<sequence>MNERQGETDAILFKDLIPLPFRILLLIELGLTLWMSLNVILFQFTPINVLRLLNLSYSPHNYTSLDDKGIATGEYATTVPADDKENARLIKGIWSNLKRVAVVNLGSWIVFKLIQYYNKDLKLAYYGIPVLSFGYTVYQLFSDKGATPGQVRIYTTMLRVIRGGISSMNMRTNDILISDTLVSYAKVLNDFGLFIWSYYISESRAYNHDIELVILCIPILIRIKQCWYEYSITGKKQHLYNLLKYSTGLGPLTVNALIKTKLLHSTEEQRTSGELILQLRYLNYWWYFASAVNSTFAFVWDVKMDWSLPLFNKLFNPREKFRVLRSHTVYPDVVYDLAVCIDFFLRYIWVLKLFIINEGLTQEGQFKILHVFSTFLFGYDVYSFGYVVIEVLEIFRRWMWCFIKLESDWVKLKHASEEVVELDQIQKGTA</sequence>
<dbReference type="InterPro" id="IPR004342">
    <property type="entry name" value="EXS_C"/>
</dbReference>
<dbReference type="Proteomes" id="UP001497383">
    <property type="component" value="Chromosome 1"/>
</dbReference>
<evidence type="ECO:0000259" key="6">
    <source>
        <dbReference type="PROSITE" id="PS51380"/>
    </source>
</evidence>
<dbReference type="PROSITE" id="PS51380">
    <property type="entry name" value="EXS"/>
    <property type="match status" value="1"/>
</dbReference>
<evidence type="ECO:0000256" key="5">
    <source>
        <dbReference type="SAM" id="Phobius"/>
    </source>
</evidence>
<dbReference type="PANTHER" id="PTHR10783:SF46">
    <property type="entry name" value="PROTEIN ERD1 HOMOLOG 2"/>
    <property type="match status" value="1"/>
</dbReference>
<keyword evidence="8" id="KW-1185">Reference proteome</keyword>
<gene>
    <name evidence="7" type="ORF">LODBEIA_P02630</name>
</gene>
<dbReference type="EMBL" id="OZ022405">
    <property type="protein sequence ID" value="CAK9435536.1"/>
    <property type="molecule type" value="Genomic_DNA"/>
</dbReference>
<name>A0ABP0ZCY0_9ASCO</name>
<dbReference type="Pfam" id="PF03124">
    <property type="entry name" value="EXS"/>
    <property type="match status" value="1"/>
</dbReference>
<feature type="domain" description="EXS" evidence="6">
    <location>
        <begin position="202"/>
        <end position="430"/>
    </location>
</feature>